<name>A0A5K8A2C1_9BACT</name>
<dbReference type="SUPFAM" id="SSF53756">
    <property type="entry name" value="UDP-Glycosyltransferase/glycogen phosphorylase"/>
    <property type="match status" value="1"/>
</dbReference>
<dbReference type="RefSeq" id="WP_155325835.1">
    <property type="nucleotide sequence ID" value="NZ_AP021876.1"/>
</dbReference>
<feature type="domain" description="Glycosyl transferase family 1" evidence="1">
    <location>
        <begin position="262"/>
        <end position="398"/>
    </location>
</feature>
<dbReference type="EMBL" id="AP021876">
    <property type="protein sequence ID" value="BBO86596.1"/>
    <property type="molecule type" value="Genomic_DNA"/>
</dbReference>
<dbReference type="AlphaFoldDB" id="A0A5K8A2C1"/>
<sequence length="487" mass="56062">MLSATQNIATIRAFADQVDTGRLFDSLDDTELIRQRVQLNNALRALLLWQRPELENDKGLDWPYRVFRERAAFFTRMVNATGSETHPPEIKKEALLFLALLPFPDQWQWFRKACRAYPKTPELMTQLASETDKISRKLNKKKQKRYKLRHFCQILKKPRLPEEKGVLRIFALPYIFADGNLLNELRRFYILYIEPPIGVAFRQTWLRRFSHGTDPCLFGVCGAEDARFLSAQANTWATQLAHAEYLEERLDLPPKTMPEYDIVFNGTFDEMDRKRHGRMLELLRESPLRHCTAVFLGRGSEDNIAAFNQMVRAKALEGRVQVLTNLKRGEVPEILAKCRMGVHLSLNENGCRAIYEFMRSDIPQVVNSAMAGTNMDIFNPQTGLAVKEHTLAAAIRHVVDHTADFAPREWFLAHSGSTIASRQVNGLLKNLFLHSGYVWAEDIVNMTSSGVSRYADPNDIERFRPQFMQLLDIIRGKTRIPIRLSVD</sequence>
<dbReference type="KEGG" id="dov:DSCO28_71620"/>
<dbReference type="CDD" id="cd01635">
    <property type="entry name" value="Glycosyltransferase_GTB-type"/>
    <property type="match status" value="1"/>
</dbReference>
<protein>
    <recommendedName>
        <fullName evidence="1">Glycosyl transferase family 1 domain-containing protein</fullName>
    </recommendedName>
</protein>
<dbReference type="InterPro" id="IPR001296">
    <property type="entry name" value="Glyco_trans_1"/>
</dbReference>
<evidence type="ECO:0000313" key="2">
    <source>
        <dbReference type="EMBL" id="BBO86596.1"/>
    </source>
</evidence>
<dbReference type="Gene3D" id="3.40.50.2000">
    <property type="entry name" value="Glycogen Phosphorylase B"/>
    <property type="match status" value="1"/>
</dbReference>
<organism evidence="2 3">
    <name type="scientific">Desulfosarcina ovata subsp. sediminis</name>
    <dbReference type="NCBI Taxonomy" id="885957"/>
    <lineage>
        <taxon>Bacteria</taxon>
        <taxon>Pseudomonadati</taxon>
        <taxon>Thermodesulfobacteriota</taxon>
        <taxon>Desulfobacteria</taxon>
        <taxon>Desulfobacterales</taxon>
        <taxon>Desulfosarcinaceae</taxon>
        <taxon>Desulfosarcina</taxon>
    </lineage>
</organism>
<reference evidence="2 3" key="1">
    <citation type="submission" date="2019-11" db="EMBL/GenBank/DDBJ databases">
        <title>Comparative genomics of hydrocarbon-degrading Desulfosarcina strains.</title>
        <authorList>
            <person name="Watanabe M."/>
            <person name="Kojima H."/>
            <person name="Fukui M."/>
        </authorList>
    </citation>
    <scope>NUCLEOTIDE SEQUENCE [LARGE SCALE GENOMIC DNA]</scope>
    <source>
        <strain evidence="2 3">28bB2T</strain>
    </source>
</reference>
<evidence type="ECO:0000313" key="3">
    <source>
        <dbReference type="Proteomes" id="UP000425960"/>
    </source>
</evidence>
<accession>A0A5K8A2C1</accession>
<dbReference type="Pfam" id="PF00534">
    <property type="entry name" value="Glycos_transf_1"/>
    <property type="match status" value="1"/>
</dbReference>
<evidence type="ECO:0000259" key="1">
    <source>
        <dbReference type="Pfam" id="PF00534"/>
    </source>
</evidence>
<gene>
    <name evidence="2" type="ORF">DSCO28_71620</name>
</gene>
<dbReference type="GO" id="GO:0016757">
    <property type="term" value="F:glycosyltransferase activity"/>
    <property type="evidence" value="ECO:0007669"/>
    <property type="project" value="InterPro"/>
</dbReference>
<dbReference type="Proteomes" id="UP000425960">
    <property type="component" value="Chromosome"/>
</dbReference>
<proteinExistence type="predicted"/>